<dbReference type="AlphaFoldDB" id="A0A9J6NXU8"/>
<dbReference type="InterPro" id="IPR036034">
    <property type="entry name" value="PDZ_sf"/>
</dbReference>
<dbReference type="SMART" id="SM00228">
    <property type="entry name" value="PDZ"/>
    <property type="match status" value="1"/>
</dbReference>
<dbReference type="InterPro" id="IPR001478">
    <property type="entry name" value="PDZ"/>
</dbReference>
<comment type="caution">
    <text evidence="3">The sequence shown here is derived from an EMBL/GenBank/DDBJ whole genome shotgun (WGS) entry which is preliminary data.</text>
</comment>
<keyword evidence="4" id="KW-1185">Reference proteome</keyword>
<proteinExistence type="predicted"/>
<accession>A0A9J6NXU8</accession>
<feature type="transmembrane region" description="Helical" evidence="1">
    <location>
        <begin position="53"/>
        <end position="79"/>
    </location>
</feature>
<evidence type="ECO:0000256" key="1">
    <source>
        <dbReference type="SAM" id="Phobius"/>
    </source>
</evidence>
<dbReference type="Pfam" id="PF17820">
    <property type="entry name" value="PDZ_6"/>
    <property type="match status" value="1"/>
</dbReference>
<protein>
    <submittedName>
        <fullName evidence="3">PDZ domain-containing protein</fullName>
    </submittedName>
</protein>
<feature type="transmembrane region" description="Helical" evidence="1">
    <location>
        <begin position="85"/>
        <end position="101"/>
    </location>
</feature>
<feature type="transmembrane region" description="Helical" evidence="1">
    <location>
        <begin position="141"/>
        <end position="161"/>
    </location>
</feature>
<organism evidence="3 4">
    <name type="scientific">Oceanirhabdus seepicola</name>
    <dbReference type="NCBI Taxonomy" id="2828781"/>
    <lineage>
        <taxon>Bacteria</taxon>
        <taxon>Bacillati</taxon>
        <taxon>Bacillota</taxon>
        <taxon>Clostridia</taxon>
        <taxon>Eubacteriales</taxon>
        <taxon>Clostridiaceae</taxon>
        <taxon>Oceanirhabdus</taxon>
    </lineage>
</organism>
<feature type="transmembrane region" description="Helical" evidence="1">
    <location>
        <begin position="182"/>
        <end position="199"/>
    </location>
</feature>
<keyword evidence="1" id="KW-0812">Transmembrane</keyword>
<dbReference type="EMBL" id="JAGSOJ010000001">
    <property type="protein sequence ID" value="MCM1988453.1"/>
    <property type="molecule type" value="Genomic_DNA"/>
</dbReference>
<feature type="transmembrane region" description="Helical" evidence="1">
    <location>
        <begin position="12"/>
        <end position="32"/>
    </location>
</feature>
<reference evidence="3" key="1">
    <citation type="journal article" date="2021" name="mSystems">
        <title>Bacteria and Archaea Synergistically Convert Glycine Betaine to Biogenic Methane in the Formosa Cold Seep of the South China Sea.</title>
        <authorList>
            <person name="Li L."/>
            <person name="Zhang W."/>
            <person name="Zhang S."/>
            <person name="Song L."/>
            <person name="Sun Q."/>
            <person name="Zhang H."/>
            <person name="Xiang H."/>
            <person name="Dong X."/>
        </authorList>
    </citation>
    <scope>NUCLEOTIDE SEQUENCE</scope>
    <source>
        <strain evidence="3">ZWT</strain>
    </source>
</reference>
<feature type="domain" description="PDZ" evidence="2">
    <location>
        <begin position="319"/>
        <end position="375"/>
    </location>
</feature>
<evidence type="ECO:0000259" key="2">
    <source>
        <dbReference type="PROSITE" id="PS50106"/>
    </source>
</evidence>
<dbReference type="RefSeq" id="WP_250857320.1">
    <property type="nucleotide sequence ID" value="NZ_JAGSOJ010000001.1"/>
</dbReference>
<dbReference type="Proteomes" id="UP001056429">
    <property type="component" value="Unassembled WGS sequence"/>
</dbReference>
<dbReference type="PROSITE" id="PS50106">
    <property type="entry name" value="PDZ"/>
    <property type="match status" value="1"/>
</dbReference>
<feature type="transmembrane region" description="Helical" evidence="1">
    <location>
        <begin position="230"/>
        <end position="249"/>
    </location>
</feature>
<evidence type="ECO:0000313" key="3">
    <source>
        <dbReference type="EMBL" id="MCM1988453.1"/>
    </source>
</evidence>
<feature type="transmembrane region" description="Helical" evidence="1">
    <location>
        <begin position="108"/>
        <end position="129"/>
    </location>
</feature>
<sequence>MDIVFYSLKAISYTITNPAFLVILFILGLVLYSKNRKSRIIEKMILGSERHSALELTLSQIVLGILGGIGASVICTYLGITFKDGSAIVLMFLISVILMMFKPRFICFSYSGAILGLLSLLNILSNEFFLVNKIDILDINIVSLIALVGVLHMVEGFIVAIDGHKGALPVFTNRDNVTIGGFALNRYYTIPMVLLVFMYKEQYYIGEEIAIGNWWPILKGTLNNMQLESLFLSMIPVVAVIGYNSVTFTKSKRSKSFISGSLIFMFGFILVGISQLIIESYFLQLIAIILMPTLHELMIRYERYKEKNDKPKFFNEKLGIRVLEVGKNSLADKMGVKSGDIILTVNGDVIEDEISFPKLLKECGSKIVLKLKRNDEKILEVAYEQISKSERFGIIFVPKKEYQNVSNTKFKDIIKNVMEDKNKDSR</sequence>
<feature type="transmembrane region" description="Helical" evidence="1">
    <location>
        <begin position="256"/>
        <end position="275"/>
    </location>
</feature>
<gene>
    <name evidence="3" type="ORF">KDK92_01790</name>
</gene>
<feature type="transmembrane region" description="Helical" evidence="1">
    <location>
        <begin position="281"/>
        <end position="299"/>
    </location>
</feature>
<keyword evidence="1" id="KW-1133">Transmembrane helix</keyword>
<dbReference type="InterPro" id="IPR041489">
    <property type="entry name" value="PDZ_6"/>
</dbReference>
<reference evidence="3" key="2">
    <citation type="submission" date="2021-04" db="EMBL/GenBank/DDBJ databases">
        <authorList>
            <person name="Dong X."/>
        </authorList>
    </citation>
    <scope>NUCLEOTIDE SEQUENCE</scope>
    <source>
        <strain evidence="3">ZWT</strain>
    </source>
</reference>
<dbReference type="Gene3D" id="2.30.42.10">
    <property type="match status" value="1"/>
</dbReference>
<keyword evidence="1" id="KW-0472">Membrane</keyword>
<name>A0A9J6NXU8_9CLOT</name>
<evidence type="ECO:0000313" key="4">
    <source>
        <dbReference type="Proteomes" id="UP001056429"/>
    </source>
</evidence>
<dbReference type="SUPFAM" id="SSF50156">
    <property type="entry name" value="PDZ domain-like"/>
    <property type="match status" value="1"/>
</dbReference>